<dbReference type="GO" id="GO:0005975">
    <property type="term" value="P:carbohydrate metabolic process"/>
    <property type="evidence" value="ECO:0007669"/>
    <property type="project" value="InterPro"/>
</dbReference>
<dbReference type="GO" id="GO:0016810">
    <property type="term" value="F:hydrolase activity, acting on carbon-nitrogen (but not peptide) bonds"/>
    <property type="evidence" value="ECO:0007669"/>
    <property type="project" value="InterPro"/>
</dbReference>
<dbReference type="AlphaFoldDB" id="A0A1G2TFX2"/>
<keyword evidence="2" id="KW-0732">Signal</keyword>
<proteinExistence type="predicted"/>
<reference evidence="4 5" key="1">
    <citation type="journal article" date="2016" name="Nat. Commun.">
        <title>Thousands of microbial genomes shed light on interconnected biogeochemical processes in an aquifer system.</title>
        <authorList>
            <person name="Anantharaman K."/>
            <person name="Brown C.T."/>
            <person name="Hug L.A."/>
            <person name="Sharon I."/>
            <person name="Castelle C.J."/>
            <person name="Probst A.J."/>
            <person name="Thomas B.C."/>
            <person name="Singh A."/>
            <person name="Wilkins M.J."/>
            <person name="Karaoz U."/>
            <person name="Brodie E.L."/>
            <person name="Williams K.H."/>
            <person name="Hubbard S.S."/>
            <person name="Banfield J.F."/>
        </authorList>
    </citation>
    <scope>NUCLEOTIDE SEQUENCE [LARGE SCALE GENOMIC DNA]</scope>
</reference>
<evidence type="ECO:0000259" key="3">
    <source>
        <dbReference type="Pfam" id="PF01522"/>
    </source>
</evidence>
<evidence type="ECO:0000256" key="2">
    <source>
        <dbReference type="ARBA" id="ARBA00022729"/>
    </source>
</evidence>
<gene>
    <name evidence="4" type="ORF">A3C70_01525</name>
</gene>
<comment type="subcellular location">
    <subcellularLocation>
        <location evidence="1">Secreted</location>
    </subcellularLocation>
</comment>
<feature type="domain" description="NodB homology" evidence="3">
    <location>
        <begin position="4"/>
        <end position="112"/>
    </location>
</feature>
<dbReference type="Gene3D" id="3.20.20.370">
    <property type="entry name" value="Glycoside hydrolase/deacetylase"/>
    <property type="match status" value="1"/>
</dbReference>
<evidence type="ECO:0000313" key="5">
    <source>
        <dbReference type="Proteomes" id="UP000178175"/>
    </source>
</evidence>
<organism evidence="4 5">
    <name type="scientific">Candidatus Zambryskibacteria bacterium RIFCSPHIGHO2_02_FULL_43_14</name>
    <dbReference type="NCBI Taxonomy" id="1802748"/>
    <lineage>
        <taxon>Bacteria</taxon>
        <taxon>Candidatus Zambryskiibacteriota</taxon>
    </lineage>
</organism>
<dbReference type="Proteomes" id="UP000178175">
    <property type="component" value="Unassembled WGS sequence"/>
</dbReference>
<dbReference type="SUPFAM" id="SSF88713">
    <property type="entry name" value="Glycoside hydrolase/deacetylase"/>
    <property type="match status" value="1"/>
</dbReference>
<dbReference type="PANTHER" id="PTHR34216:SF3">
    <property type="entry name" value="POLY-BETA-1,6-N-ACETYL-D-GLUCOSAMINE N-DEACETYLASE"/>
    <property type="match status" value="1"/>
</dbReference>
<sequence>MLKVTTSWDDGDILDKRLSDLLSRYDVKGTFYISKNYRPKRLPDSEIKEISKWHEIGAHTLTHPDLRIAGTEEILGSKEWLQNLLNSEIKMFCYPKGVFDDKVIQTVKDAGFLGARTTILGALTFSDSFLIPTTIQVYPFPFRPNLRKFLQPYQQRAPALKKLDVPILSMYSWLSMAKATFDVALQNGEVFHLWGHSWEIEKYDMWEELEKFLQYIRNRKDCTYLTNSELLK</sequence>
<comment type="caution">
    <text evidence="4">The sequence shown here is derived from an EMBL/GenBank/DDBJ whole genome shotgun (WGS) entry which is preliminary data.</text>
</comment>
<dbReference type="InterPro" id="IPR051398">
    <property type="entry name" value="Polysacch_Deacetylase"/>
</dbReference>
<dbReference type="GO" id="GO:0005576">
    <property type="term" value="C:extracellular region"/>
    <property type="evidence" value="ECO:0007669"/>
    <property type="project" value="UniProtKB-SubCell"/>
</dbReference>
<protein>
    <recommendedName>
        <fullName evidence="3">NodB homology domain-containing protein</fullName>
    </recommendedName>
</protein>
<dbReference type="PANTHER" id="PTHR34216">
    <property type="match status" value="1"/>
</dbReference>
<accession>A0A1G2TFX2</accession>
<evidence type="ECO:0000313" key="4">
    <source>
        <dbReference type="EMBL" id="OHA96187.1"/>
    </source>
</evidence>
<name>A0A1G2TFX2_9BACT</name>
<dbReference type="InterPro" id="IPR011330">
    <property type="entry name" value="Glyco_hydro/deAcase_b/a-brl"/>
</dbReference>
<evidence type="ECO:0000256" key="1">
    <source>
        <dbReference type="ARBA" id="ARBA00004613"/>
    </source>
</evidence>
<dbReference type="Pfam" id="PF01522">
    <property type="entry name" value="Polysacc_deac_1"/>
    <property type="match status" value="1"/>
</dbReference>
<dbReference type="EMBL" id="MHVR01000009">
    <property type="protein sequence ID" value="OHA96187.1"/>
    <property type="molecule type" value="Genomic_DNA"/>
</dbReference>
<dbReference type="CDD" id="cd10967">
    <property type="entry name" value="CE4_GLA_like_6s"/>
    <property type="match status" value="1"/>
</dbReference>
<dbReference type="InterPro" id="IPR002509">
    <property type="entry name" value="NODB_dom"/>
</dbReference>